<evidence type="ECO:0008006" key="4">
    <source>
        <dbReference type="Google" id="ProtNLM"/>
    </source>
</evidence>
<keyword evidence="1" id="KW-1133">Transmembrane helix</keyword>
<evidence type="ECO:0000256" key="1">
    <source>
        <dbReference type="SAM" id="Phobius"/>
    </source>
</evidence>
<dbReference type="EMBL" id="CP046566">
    <property type="protein sequence ID" value="QGW28141.1"/>
    <property type="molecule type" value="Genomic_DNA"/>
</dbReference>
<evidence type="ECO:0000313" key="2">
    <source>
        <dbReference type="EMBL" id="QGW28141.1"/>
    </source>
</evidence>
<feature type="transmembrane region" description="Helical" evidence="1">
    <location>
        <begin position="12"/>
        <end position="30"/>
    </location>
</feature>
<feature type="transmembrane region" description="Helical" evidence="1">
    <location>
        <begin position="83"/>
        <end position="103"/>
    </location>
</feature>
<evidence type="ECO:0000313" key="3">
    <source>
        <dbReference type="Proteomes" id="UP000426027"/>
    </source>
</evidence>
<proteinExistence type="predicted"/>
<reference evidence="2 3" key="1">
    <citation type="submission" date="2019-11" db="EMBL/GenBank/DDBJ databases">
        <authorList>
            <person name="Im W.T."/>
        </authorList>
    </citation>
    <scope>NUCLEOTIDE SEQUENCE [LARGE SCALE GENOMIC DNA]</scope>
    <source>
        <strain evidence="2 3">SB-02</strain>
    </source>
</reference>
<accession>A0A6I6H0C8</accession>
<feature type="transmembrane region" description="Helical" evidence="1">
    <location>
        <begin position="42"/>
        <end position="63"/>
    </location>
</feature>
<keyword evidence="1" id="KW-0472">Membrane</keyword>
<dbReference type="RefSeq" id="WP_157478500.1">
    <property type="nucleotide sequence ID" value="NZ_CP046566.1"/>
</dbReference>
<gene>
    <name evidence="2" type="ORF">GLV81_08580</name>
</gene>
<name>A0A6I6H0C8_9BACT</name>
<keyword evidence="3" id="KW-1185">Reference proteome</keyword>
<dbReference type="AlphaFoldDB" id="A0A6I6H0C8"/>
<feature type="transmembrane region" description="Helical" evidence="1">
    <location>
        <begin position="124"/>
        <end position="142"/>
    </location>
</feature>
<keyword evidence="1" id="KW-0812">Transmembrane</keyword>
<organism evidence="2 3">
    <name type="scientific">Phnomibacter ginsenosidimutans</name>
    <dbReference type="NCBI Taxonomy" id="2676868"/>
    <lineage>
        <taxon>Bacteria</taxon>
        <taxon>Pseudomonadati</taxon>
        <taxon>Bacteroidota</taxon>
        <taxon>Chitinophagia</taxon>
        <taxon>Chitinophagales</taxon>
        <taxon>Chitinophagaceae</taxon>
        <taxon>Phnomibacter</taxon>
    </lineage>
</organism>
<dbReference type="Proteomes" id="UP000426027">
    <property type="component" value="Chromosome"/>
</dbReference>
<dbReference type="KEGG" id="fls:GLV81_08580"/>
<sequence>MYAGSVHLHNVLRWVILILLLLNVYRHATASAQPYGEKDRKLGLFLMIASHIMLLLGLFQYFAGDLGLKVITNVGMGETMKNAATRYWAVEHGIGMILAIVLVTLGYGVRKKQFNDFVKHRRALILYTIALLIILASMPWPWREGVGRPWLPGM</sequence>
<protein>
    <recommendedName>
        <fullName evidence="4">Cytochrome B</fullName>
    </recommendedName>
</protein>